<evidence type="ECO:0000313" key="1">
    <source>
        <dbReference type="EMBL" id="GAG22612.1"/>
    </source>
</evidence>
<accession>X0WHD2</accession>
<gene>
    <name evidence="1" type="ORF">S01H1_47578</name>
</gene>
<proteinExistence type="predicted"/>
<reference evidence="1" key="1">
    <citation type="journal article" date="2014" name="Front. Microbiol.">
        <title>High frequency of phylogenetically diverse reductive dehalogenase-homologous genes in deep subseafloor sedimentary metagenomes.</title>
        <authorList>
            <person name="Kawai M."/>
            <person name="Futagami T."/>
            <person name="Toyoda A."/>
            <person name="Takaki Y."/>
            <person name="Nishi S."/>
            <person name="Hori S."/>
            <person name="Arai W."/>
            <person name="Tsubouchi T."/>
            <person name="Morono Y."/>
            <person name="Uchiyama I."/>
            <person name="Ito T."/>
            <person name="Fujiyama A."/>
            <person name="Inagaki F."/>
            <person name="Takami H."/>
        </authorList>
    </citation>
    <scope>NUCLEOTIDE SEQUENCE</scope>
    <source>
        <strain evidence="1">Expedition CK06-06</strain>
    </source>
</reference>
<name>X0WHD2_9ZZZZ</name>
<organism evidence="1">
    <name type="scientific">marine sediment metagenome</name>
    <dbReference type="NCBI Taxonomy" id="412755"/>
    <lineage>
        <taxon>unclassified sequences</taxon>
        <taxon>metagenomes</taxon>
        <taxon>ecological metagenomes</taxon>
    </lineage>
</organism>
<dbReference type="AlphaFoldDB" id="X0WHD2"/>
<comment type="caution">
    <text evidence="1">The sequence shown here is derived from an EMBL/GenBank/DDBJ whole genome shotgun (WGS) entry which is preliminary data.</text>
</comment>
<protein>
    <submittedName>
        <fullName evidence="1">Uncharacterized protein</fullName>
    </submittedName>
</protein>
<dbReference type="EMBL" id="BARS01030506">
    <property type="protein sequence ID" value="GAG22612.1"/>
    <property type="molecule type" value="Genomic_DNA"/>
</dbReference>
<sequence length="73" mass="7997">MGEKERINIRVYLDDGSVKGQTVGSYPEAAVIVEESLTAGYADHSGRVTVYYPTHRIAKIKVEADIIIPPPPN</sequence>